<dbReference type="GO" id="GO:0004553">
    <property type="term" value="F:hydrolase activity, hydrolyzing O-glycosyl compounds"/>
    <property type="evidence" value="ECO:0007669"/>
    <property type="project" value="InterPro"/>
</dbReference>
<keyword evidence="4" id="KW-0378">Hydrolase</keyword>
<organism evidence="4 5">
    <name type="scientific">Siphonobacter curvatus</name>
    <dbReference type="NCBI Taxonomy" id="2094562"/>
    <lineage>
        <taxon>Bacteria</taxon>
        <taxon>Pseudomonadati</taxon>
        <taxon>Bacteroidota</taxon>
        <taxon>Cytophagia</taxon>
        <taxon>Cytophagales</taxon>
        <taxon>Cytophagaceae</taxon>
        <taxon>Siphonobacter</taxon>
    </lineage>
</organism>
<dbReference type="GO" id="GO:0005975">
    <property type="term" value="P:carbohydrate metabolic process"/>
    <property type="evidence" value="ECO:0007669"/>
    <property type="project" value="InterPro"/>
</dbReference>
<comment type="caution">
    <text evidence="4">The sequence shown here is derived from an EMBL/GenBank/DDBJ whole genome shotgun (WGS) entry which is preliminary data.</text>
</comment>
<dbReference type="Pfam" id="PF00722">
    <property type="entry name" value="Glyco_hydro_16"/>
    <property type="match status" value="1"/>
</dbReference>
<dbReference type="PROSITE" id="PS51257">
    <property type="entry name" value="PROKAR_LIPOPROTEIN"/>
    <property type="match status" value="1"/>
</dbReference>
<dbReference type="InterPro" id="IPR050546">
    <property type="entry name" value="Glycosyl_Hydrlase_16"/>
</dbReference>
<evidence type="ECO:0000313" key="4">
    <source>
        <dbReference type="EMBL" id="PQA55700.1"/>
    </source>
</evidence>
<gene>
    <name evidence="4" type="ORF">C5O19_20040</name>
</gene>
<dbReference type="OrthoDB" id="9776255at2"/>
<dbReference type="InterPro" id="IPR013320">
    <property type="entry name" value="ConA-like_dom_sf"/>
</dbReference>
<dbReference type="Gene3D" id="2.60.120.200">
    <property type="match status" value="1"/>
</dbReference>
<dbReference type="RefSeq" id="WP_104715159.1">
    <property type="nucleotide sequence ID" value="NZ_PTRA01000004.1"/>
</dbReference>
<proteinExistence type="inferred from homology"/>
<dbReference type="PANTHER" id="PTHR10963:SF55">
    <property type="entry name" value="GLYCOSIDE HYDROLASE FAMILY 16 PROTEIN"/>
    <property type="match status" value="1"/>
</dbReference>
<keyword evidence="5" id="KW-1185">Reference proteome</keyword>
<keyword evidence="2" id="KW-0732">Signal</keyword>
<dbReference type="AlphaFoldDB" id="A0A2S7IHZ4"/>
<evidence type="ECO:0000259" key="3">
    <source>
        <dbReference type="PROSITE" id="PS51762"/>
    </source>
</evidence>
<accession>A0A2S7IHZ4</accession>
<dbReference type="PROSITE" id="PS51762">
    <property type="entry name" value="GH16_2"/>
    <property type="match status" value="1"/>
</dbReference>
<sequence length="284" mass="31827">MKLLTVSCTALLALSFGACSGQKTPVSPAPPVTSGPKDLSWTFEKTPVWADEFDYTGLPDAKKWGYDLGGSGWGNNELQYYTDSENNARVANGKLTITARKESKEGKDYTSARLVSKGKGDFLYGRFEINAKLPAGRGTWPAIWMLPTDWAYGGWPNSGEIDIMEHVGYDPNVVHITTHTLAYYFKINTQKTATRTIDRATEDFHRYRVDWTPYAIRGYIDDEFIFEFVNEGKGSAVWPFDKRFHLLLNVAVGGDWGGAKGVDPTIFPAAMEVDYVRVYKMIEK</sequence>
<dbReference type="Proteomes" id="UP000239590">
    <property type="component" value="Unassembled WGS sequence"/>
</dbReference>
<dbReference type="PANTHER" id="PTHR10963">
    <property type="entry name" value="GLYCOSYL HYDROLASE-RELATED"/>
    <property type="match status" value="1"/>
</dbReference>
<comment type="similarity">
    <text evidence="1">Belongs to the glycosyl hydrolase 16 family.</text>
</comment>
<evidence type="ECO:0000313" key="5">
    <source>
        <dbReference type="Proteomes" id="UP000239590"/>
    </source>
</evidence>
<evidence type="ECO:0000256" key="1">
    <source>
        <dbReference type="ARBA" id="ARBA00006865"/>
    </source>
</evidence>
<dbReference type="SUPFAM" id="SSF49899">
    <property type="entry name" value="Concanavalin A-like lectins/glucanases"/>
    <property type="match status" value="1"/>
</dbReference>
<reference evidence="5" key="1">
    <citation type="submission" date="2018-02" db="EMBL/GenBank/DDBJ databases">
        <title>Genome sequencing of Solimonas sp. HR-BB.</title>
        <authorList>
            <person name="Lee Y."/>
            <person name="Jeon C.O."/>
        </authorList>
    </citation>
    <scope>NUCLEOTIDE SEQUENCE [LARGE SCALE GENOMIC DNA]</scope>
    <source>
        <strain evidence="5">HR-U</strain>
    </source>
</reference>
<dbReference type="EMBL" id="PTRA01000004">
    <property type="protein sequence ID" value="PQA55700.1"/>
    <property type="molecule type" value="Genomic_DNA"/>
</dbReference>
<dbReference type="CDD" id="cd08023">
    <property type="entry name" value="GH16_laminarinase_like"/>
    <property type="match status" value="1"/>
</dbReference>
<feature type="chain" id="PRO_5015772287" evidence="2">
    <location>
        <begin position="21"/>
        <end position="284"/>
    </location>
</feature>
<dbReference type="InterPro" id="IPR000757">
    <property type="entry name" value="Beta-glucanase-like"/>
</dbReference>
<feature type="signal peptide" evidence="2">
    <location>
        <begin position="1"/>
        <end position="20"/>
    </location>
</feature>
<evidence type="ECO:0000256" key="2">
    <source>
        <dbReference type="SAM" id="SignalP"/>
    </source>
</evidence>
<name>A0A2S7IHZ4_9BACT</name>
<protein>
    <submittedName>
        <fullName evidence="4">Glycoside hydrolase</fullName>
    </submittedName>
</protein>
<feature type="domain" description="GH16" evidence="3">
    <location>
        <begin position="39"/>
        <end position="284"/>
    </location>
</feature>